<name>A0A9W4DQN8_9ACTN</name>
<accession>A0A9W4DQN8</accession>
<comment type="caution">
    <text evidence="2">The sequence shown here is derived from an EMBL/GenBank/DDBJ whole genome shotgun (WGS) entry which is preliminary data.</text>
</comment>
<sequence length="114" mass="11816">MPADGHICRTSPPVIPLHGVRSLPVAILPATLIRYSLVTSPLCPGREWTTIGQARSVASPRQPVGASAHGSPPSGSARQPPRLRDRGVSVQAMEPDGACPAGCARAWPVVVARG</sequence>
<dbReference type="EMBL" id="CAJSLV010000054">
    <property type="protein sequence ID" value="CAG6394274.1"/>
    <property type="molecule type" value="Genomic_DNA"/>
</dbReference>
<dbReference type="Proteomes" id="UP001152519">
    <property type="component" value="Unassembled WGS sequence"/>
</dbReference>
<dbReference type="AlphaFoldDB" id="A0A9W4DQN8"/>
<feature type="region of interest" description="Disordered" evidence="1">
    <location>
        <begin position="53"/>
        <end position="95"/>
    </location>
</feature>
<proteinExistence type="predicted"/>
<gene>
    <name evidence="2" type="ORF">SCOCK_250093</name>
</gene>
<evidence type="ECO:0000313" key="3">
    <source>
        <dbReference type="Proteomes" id="UP001152519"/>
    </source>
</evidence>
<reference evidence="2" key="1">
    <citation type="submission" date="2021-05" db="EMBL/GenBank/DDBJ databases">
        <authorList>
            <person name="Arsene-Ploetze F."/>
        </authorList>
    </citation>
    <scope>NUCLEOTIDE SEQUENCE</scope>
    <source>
        <strain evidence="2">DSM 42138</strain>
    </source>
</reference>
<organism evidence="2 3">
    <name type="scientific">Actinacidiphila cocklensis</name>
    <dbReference type="NCBI Taxonomy" id="887465"/>
    <lineage>
        <taxon>Bacteria</taxon>
        <taxon>Bacillati</taxon>
        <taxon>Actinomycetota</taxon>
        <taxon>Actinomycetes</taxon>
        <taxon>Kitasatosporales</taxon>
        <taxon>Streptomycetaceae</taxon>
        <taxon>Actinacidiphila</taxon>
    </lineage>
</organism>
<feature type="compositionally biased region" description="Low complexity" evidence="1">
    <location>
        <begin position="63"/>
        <end position="77"/>
    </location>
</feature>
<evidence type="ECO:0000256" key="1">
    <source>
        <dbReference type="SAM" id="MobiDB-lite"/>
    </source>
</evidence>
<evidence type="ECO:0000313" key="2">
    <source>
        <dbReference type="EMBL" id="CAG6394274.1"/>
    </source>
</evidence>
<protein>
    <submittedName>
        <fullName evidence="2">Uncharacterized protein</fullName>
    </submittedName>
</protein>
<keyword evidence="3" id="KW-1185">Reference proteome</keyword>